<reference evidence="2" key="1">
    <citation type="book" date="2006" name="Gram positive pathogens, 2nd edition" publisher="ASM Press" city="Washington D.C">
        <title>The Staphylococcus aureus NCTC 8325 genome.</title>
        <editorList>
            <person name="Fischetti V."/>
            <person name="Novick R."/>
            <person name="Ferretti J."/>
            <person name="Portnoy D."/>
            <person name="Rood J."/>
        </editorList>
        <authorList>
            <person name="Gillaspy A.F."/>
            <person name="Worrell V."/>
            <person name="Orvis J."/>
            <person name="Roe B.A."/>
            <person name="Dyer D.W."/>
            <person name="Iandolo J.J."/>
        </authorList>
    </citation>
    <scope>NUCLEOTIDE SEQUENCE [LARGE SCALE GENOMIC DNA]</scope>
    <source>
        <strain evidence="2">NCTC 8325 / PS 47</strain>
    </source>
</reference>
<organism evidence="1 2">
    <name type="scientific">Staphylococcus aureus (strain NCTC 8325 / PS 47)</name>
    <dbReference type="NCBI Taxonomy" id="93061"/>
    <lineage>
        <taxon>Bacteria</taxon>
        <taxon>Bacillati</taxon>
        <taxon>Bacillota</taxon>
        <taxon>Bacilli</taxon>
        <taxon>Bacillales</taxon>
        <taxon>Staphylococcaceae</taxon>
        <taxon>Staphylococcus</taxon>
    </lineage>
</organism>
<gene>
    <name evidence="1" type="ordered locus">SAOUHSC_02602</name>
</gene>
<name>Q2FVU0_STAA8</name>
<evidence type="ECO:0000313" key="1">
    <source>
        <dbReference type="EMBL" id="ABD31612.1"/>
    </source>
</evidence>
<evidence type="ECO:0000313" key="2">
    <source>
        <dbReference type="Proteomes" id="UP000008816"/>
    </source>
</evidence>
<dbReference type="AlphaFoldDB" id="Q2FVU0"/>
<dbReference type="HOGENOM" id="CLU_2059976_0_0_9"/>
<protein>
    <submittedName>
        <fullName evidence="1">Uncharacterized protein</fullName>
    </submittedName>
</protein>
<keyword evidence="2" id="KW-1185">Reference proteome</keyword>
<proteinExistence type="predicted"/>
<sequence length="119" mass="13454">MFEWPAPFVKTSTFLANDSFRFINNATITVIVIATFNGIEVKSPVIIPTPKNNATNNNKGNNAQALLFLCTSILFTCFPIKNTSFSQTMKKEVFMCFTCLSSNHYGYWNWHIRDVAEAS</sequence>
<accession>Q2FVU0</accession>
<dbReference type="PaxDb" id="1280-SAXN108_2574"/>
<dbReference type="EMBL" id="CP000253">
    <property type="protein sequence ID" value="ABD31612.1"/>
    <property type="molecule type" value="Genomic_DNA"/>
</dbReference>
<dbReference type="Proteomes" id="UP000008816">
    <property type="component" value="Chromosome"/>
</dbReference>